<dbReference type="EMBL" id="HACA01012160">
    <property type="protein sequence ID" value="CDW29521.1"/>
    <property type="molecule type" value="Transcribed_RNA"/>
</dbReference>
<organism evidence="1">
    <name type="scientific">Lepeophtheirus salmonis</name>
    <name type="common">Salmon louse</name>
    <name type="synonym">Caligus salmonis</name>
    <dbReference type="NCBI Taxonomy" id="72036"/>
    <lineage>
        <taxon>Eukaryota</taxon>
        <taxon>Metazoa</taxon>
        <taxon>Ecdysozoa</taxon>
        <taxon>Arthropoda</taxon>
        <taxon>Crustacea</taxon>
        <taxon>Multicrustacea</taxon>
        <taxon>Hexanauplia</taxon>
        <taxon>Copepoda</taxon>
        <taxon>Siphonostomatoida</taxon>
        <taxon>Caligidae</taxon>
        <taxon>Lepeophtheirus</taxon>
    </lineage>
</organism>
<dbReference type="AlphaFoldDB" id="A0A0K2TVW4"/>
<reference evidence="1" key="1">
    <citation type="submission" date="2014-05" db="EMBL/GenBank/DDBJ databases">
        <authorList>
            <person name="Chronopoulou M."/>
        </authorList>
    </citation>
    <scope>NUCLEOTIDE SEQUENCE</scope>
    <source>
        <tissue evidence="1">Whole organism</tissue>
    </source>
</reference>
<name>A0A0K2TVW4_LEPSM</name>
<proteinExistence type="predicted"/>
<accession>A0A0K2TVW4</accession>
<sequence>MIVIIIRVRVGGGGVFNRGGGAFQPPCPLFFSFCFLPPIVQLPTNPRIIEKNNNEKQT</sequence>
<protein>
    <submittedName>
        <fullName evidence="1">Uncharacterized protein</fullName>
    </submittedName>
</protein>
<evidence type="ECO:0000313" key="1">
    <source>
        <dbReference type="EMBL" id="CDW29521.1"/>
    </source>
</evidence>